<dbReference type="EMBL" id="KE561117">
    <property type="protein sequence ID" value="EPZ32753.1"/>
    <property type="molecule type" value="Genomic_DNA"/>
</dbReference>
<dbReference type="PANTHER" id="PTHR43153">
    <property type="entry name" value="ELECTRON TRANSFER FLAVOPROTEIN ALPHA"/>
    <property type="match status" value="1"/>
</dbReference>
<keyword evidence="6 9" id="KW-0274">FAD</keyword>
<dbReference type="CDD" id="cd01715">
    <property type="entry name" value="ETF_alpha"/>
    <property type="match status" value="1"/>
</dbReference>
<evidence type="ECO:0000313" key="13">
    <source>
        <dbReference type="Proteomes" id="UP000030755"/>
    </source>
</evidence>
<proteinExistence type="inferred from homology"/>
<evidence type="ECO:0000259" key="11">
    <source>
        <dbReference type="SMART" id="SM00893"/>
    </source>
</evidence>
<evidence type="ECO:0000256" key="10">
    <source>
        <dbReference type="PIRSR" id="PIRSR000089-1"/>
    </source>
</evidence>
<feature type="binding site" evidence="10">
    <location>
        <begin position="276"/>
        <end position="283"/>
    </location>
    <ligand>
        <name>FAD</name>
        <dbReference type="ChEBI" id="CHEBI:57692"/>
    </ligand>
</feature>
<comment type="function">
    <text evidence="8 9">The electron transfer flavoprotein serves as a specific electron acceptor for several dehydrogenases, including five acyl-CoA dehydrogenases, glutaryl-CoA and sarcosine dehydrogenase. It transfers the electrons to the main mitochondrial respiratory chain via ETF-ubiquinone oxidoreductase (ETF dehydrogenase).</text>
</comment>
<dbReference type="Gene3D" id="3.40.50.1220">
    <property type="entry name" value="TPP-binding domain"/>
    <property type="match status" value="1"/>
</dbReference>
<dbReference type="OMA" id="WRPYAEQ"/>
<comment type="similarity">
    <text evidence="2 9">Belongs to the ETF alpha-subunit/FixB family.</text>
</comment>
<evidence type="ECO:0000256" key="9">
    <source>
        <dbReference type="PIRNR" id="PIRNR000089"/>
    </source>
</evidence>
<dbReference type="PANTHER" id="PTHR43153:SF1">
    <property type="entry name" value="ELECTRON TRANSFER FLAVOPROTEIN SUBUNIT ALPHA, MITOCHONDRIAL"/>
    <property type="match status" value="1"/>
</dbReference>
<evidence type="ECO:0000256" key="5">
    <source>
        <dbReference type="ARBA" id="ARBA00022630"/>
    </source>
</evidence>
<feature type="binding site" evidence="10">
    <location>
        <begin position="259"/>
        <end position="263"/>
    </location>
    <ligand>
        <name>FAD</name>
        <dbReference type="ChEBI" id="CHEBI:57692"/>
    </ligand>
</feature>
<evidence type="ECO:0000313" key="12">
    <source>
        <dbReference type="EMBL" id="EPZ32753.1"/>
    </source>
</evidence>
<comment type="subunit">
    <text evidence="3 9">Heterodimer of an alpha and a beta subunit.</text>
</comment>
<protein>
    <recommendedName>
        <fullName evidence="9">Probable electron transfer flavoprotein subunit alpha</fullName>
    </recommendedName>
</protein>
<name>A0A075AR89_ROZAC</name>
<reference evidence="12 13" key="1">
    <citation type="journal article" date="2013" name="Curr. Biol.">
        <title>Shared signatures of parasitism and phylogenomics unite Cryptomycota and microsporidia.</title>
        <authorList>
            <person name="James T.Y."/>
            <person name="Pelin A."/>
            <person name="Bonen L."/>
            <person name="Ahrendt S."/>
            <person name="Sain D."/>
            <person name="Corradi N."/>
            <person name="Stajich J.E."/>
        </authorList>
    </citation>
    <scope>NUCLEOTIDE SEQUENCE [LARGE SCALE GENOMIC DNA]</scope>
    <source>
        <strain evidence="12 13">CSF55</strain>
    </source>
</reference>
<dbReference type="Pfam" id="PF01012">
    <property type="entry name" value="ETF"/>
    <property type="match status" value="1"/>
</dbReference>
<dbReference type="SUPFAM" id="SSF52467">
    <property type="entry name" value="DHS-like NAD/FAD-binding domain"/>
    <property type="match status" value="1"/>
</dbReference>
<dbReference type="FunFam" id="3.40.50.1220:FF:000001">
    <property type="entry name" value="Electron transfer flavoprotein, alpha subunit"/>
    <property type="match status" value="1"/>
</dbReference>
<dbReference type="InterPro" id="IPR014730">
    <property type="entry name" value="ETF_a/b_N"/>
</dbReference>
<comment type="subcellular location">
    <subcellularLocation>
        <location evidence="1 9">Mitochondrion matrix</location>
    </subcellularLocation>
</comment>
<dbReference type="FunFam" id="3.40.50.620:FF:000041">
    <property type="entry name" value="Electron transfer flavoprotein alpha subunit"/>
    <property type="match status" value="1"/>
</dbReference>
<keyword evidence="13" id="KW-1185">Reference proteome</keyword>
<evidence type="ECO:0000256" key="3">
    <source>
        <dbReference type="ARBA" id="ARBA00011355"/>
    </source>
</evidence>
<dbReference type="PIRSF" id="PIRSF000089">
    <property type="entry name" value="Electra_flavoP_a"/>
    <property type="match status" value="1"/>
</dbReference>
<dbReference type="Proteomes" id="UP000030755">
    <property type="component" value="Unassembled WGS sequence"/>
</dbReference>
<keyword evidence="7 9" id="KW-0249">Electron transport</keyword>
<evidence type="ECO:0000256" key="4">
    <source>
        <dbReference type="ARBA" id="ARBA00022448"/>
    </source>
</evidence>
<dbReference type="InterPro" id="IPR014729">
    <property type="entry name" value="Rossmann-like_a/b/a_fold"/>
</dbReference>
<dbReference type="InterPro" id="IPR014731">
    <property type="entry name" value="ETF_asu_C"/>
</dbReference>
<feature type="binding site" evidence="10">
    <location>
        <begin position="245"/>
        <end position="246"/>
    </location>
    <ligand>
        <name>FAD</name>
        <dbReference type="ChEBI" id="CHEBI:57692"/>
    </ligand>
</feature>
<dbReference type="SUPFAM" id="SSF52402">
    <property type="entry name" value="Adenine nucleotide alpha hydrolases-like"/>
    <property type="match status" value="1"/>
</dbReference>
<dbReference type="InterPro" id="IPR001308">
    <property type="entry name" value="ETF_a/FixB"/>
</dbReference>
<keyword evidence="5 9" id="KW-0285">Flavoprotein</keyword>
<dbReference type="STRING" id="988480.A0A075AR89"/>
<dbReference type="GO" id="GO:0009055">
    <property type="term" value="F:electron transfer activity"/>
    <property type="evidence" value="ECO:0007669"/>
    <property type="project" value="InterPro"/>
</dbReference>
<dbReference type="InterPro" id="IPR029035">
    <property type="entry name" value="DHS-like_NAD/FAD-binding_dom"/>
</dbReference>
<dbReference type="SMART" id="SM00893">
    <property type="entry name" value="ETF"/>
    <property type="match status" value="1"/>
</dbReference>
<dbReference type="GO" id="GO:0050660">
    <property type="term" value="F:flavin adenine dinucleotide binding"/>
    <property type="evidence" value="ECO:0007669"/>
    <property type="project" value="InterPro"/>
</dbReference>
<evidence type="ECO:0000256" key="2">
    <source>
        <dbReference type="ARBA" id="ARBA00005817"/>
    </source>
</evidence>
<sequence length="332" mass="35626">MILNRLMFHGGFKRLFSSMVIVEHKGDKLASSTLHAITAARQLNQPITTLVAGKNCKNVISEVSKIEGVSKVVHIDNELLDHPLAETLCPAILSVQNKFKFNYLIAAHTASSKNILPRVAALLDVAQISDVMAIKDSDTFVRSIYAGNAIATVKSLDSVKVVTIRPSSFAPSKSVTGQKVEIEEFKFDDIECSSRWVAEEIIKSDRPELGSAEIVVSGGRGLKNQENFQLMYKLADTIGAAVGASRAAVDAGYAPNDLQVGQTGKIVAPKLYIAVGISGAIQHLAGMKDSKVIVAINKDPDAPIFQVADYGLVGDLFQAVPELIEKLGASKK</sequence>
<comment type="cofactor">
    <cofactor evidence="9 10">
        <name>FAD</name>
        <dbReference type="ChEBI" id="CHEBI:57692"/>
    </cofactor>
    <text evidence="9 10">Binds 1 FAD per dimer.</text>
</comment>
<dbReference type="GO" id="GO:0033539">
    <property type="term" value="P:fatty acid beta-oxidation using acyl-CoA dehydrogenase"/>
    <property type="evidence" value="ECO:0007669"/>
    <property type="project" value="TreeGrafter"/>
</dbReference>
<dbReference type="OrthoDB" id="1715808at2759"/>
<evidence type="ECO:0000256" key="1">
    <source>
        <dbReference type="ARBA" id="ARBA00004305"/>
    </source>
</evidence>
<feature type="binding site" evidence="10">
    <location>
        <position position="220"/>
    </location>
    <ligand>
        <name>FAD</name>
        <dbReference type="ChEBI" id="CHEBI:57692"/>
    </ligand>
</feature>
<evidence type="ECO:0000256" key="8">
    <source>
        <dbReference type="ARBA" id="ARBA00025416"/>
    </source>
</evidence>
<evidence type="ECO:0000256" key="6">
    <source>
        <dbReference type="ARBA" id="ARBA00022827"/>
    </source>
</evidence>
<gene>
    <name evidence="12" type="ORF">O9G_000828</name>
</gene>
<dbReference type="InterPro" id="IPR033947">
    <property type="entry name" value="ETF_alpha_N"/>
</dbReference>
<accession>A0A075AR89</accession>
<dbReference type="AlphaFoldDB" id="A0A075AR89"/>
<evidence type="ECO:0000256" key="7">
    <source>
        <dbReference type="ARBA" id="ARBA00022982"/>
    </source>
</evidence>
<feature type="domain" description="Electron transfer flavoprotein alpha/beta-subunit N-terminal" evidence="11">
    <location>
        <begin position="18"/>
        <end position="200"/>
    </location>
</feature>
<dbReference type="Pfam" id="PF00766">
    <property type="entry name" value="ETF_alpha"/>
    <property type="match status" value="1"/>
</dbReference>
<keyword evidence="4 9" id="KW-0813">Transport</keyword>
<dbReference type="HOGENOM" id="CLU_034178_0_0_1"/>
<dbReference type="InterPro" id="IPR018206">
    <property type="entry name" value="ETF_asu_C_CS"/>
</dbReference>
<dbReference type="PROSITE" id="PS00696">
    <property type="entry name" value="ETF_ALPHA"/>
    <property type="match status" value="1"/>
</dbReference>
<keyword evidence="9" id="KW-0496">Mitochondrion</keyword>
<organism evidence="12 13">
    <name type="scientific">Rozella allomycis (strain CSF55)</name>
    <dbReference type="NCBI Taxonomy" id="988480"/>
    <lineage>
        <taxon>Eukaryota</taxon>
        <taxon>Fungi</taxon>
        <taxon>Fungi incertae sedis</taxon>
        <taxon>Cryptomycota</taxon>
        <taxon>Cryptomycota incertae sedis</taxon>
        <taxon>Rozella</taxon>
    </lineage>
</organism>
<dbReference type="GO" id="GO:0005759">
    <property type="term" value="C:mitochondrial matrix"/>
    <property type="evidence" value="ECO:0007669"/>
    <property type="project" value="UniProtKB-SubCell"/>
</dbReference>
<dbReference type="Gene3D" id="3.40.50.620">
    <property type="entry name" value="HUPs"/>
    <property type="match status" value="1"/>
</dbReference>
<feature type="binding site" evidence="10">
    <location>
        <position position="297"/>
    </location>
    <ligand>
        <name>FAD</name>
        <dbReference type="ChEBI" id="CHEBI:57692"/>
    </ligand>
</feature>